<comment type="caution">
    <text evidence="2">The sequence shown here is derived from an EMBL/GenBank/DDBJ whole genome shotgun (WGS) entry which is preliminary data.</text>
</comment>
<dbReference type="AlphaFoldDB" id="A0A5J5I2I1"/>
<protein>
    <submittedName>
        <fullName evidence="2">Uncharacterized protein</fullName>
    </submittedName>
</protein>
<accession>A0A5J5I2I1</accession>
<proteinExistence type="predicted"/>
<reference evidence="3 4" key="1">
    <citation type="submission" date="2019-09" db="EMBL/GenBank/DDBJ databases">
        <authorList>
            <person name="Feng G."/>
        </authorList>
    </citation>
    <scope>NUCLEOTIDE SEQUENCE [LARGE SCALE GENOMIC DNA]</scope>
    <source>
        <strain evidence="2 3">KACC 19283</strain>
        <strain evidence="1 4">KACC 19284</strain>
    </source>
</reference>
<gene>
    <name evidence="2" type="ORF">F4U95_11690</name>
    <name evidence="1" type="ORF">F4U96_11745</name>
</gene>
<dbReference type="EMBL" id="VYQB01000007">
    <property type="protein sequence ID" value="KAA9016892.1"/>
    <property type="molecule type" value="Genomic_DNA"/>
</dbReference>
<dbReference type="EMBL" id="VYQA01000007">
    <property type="protein sequence ID" value="KAA9029871.1"/>
    <property type="molecule type" value="Genomic_DNA"/>
</dbReference>
<name>A0A5J5I2I1_9SPHN</name>
<sequence>MSAFRWSDRHGVDHDLAHYQPIIDEVSAIEAEVDAQLTGLESADRAVRDQARAAIDKRRHRLVQLHADILRWNNHAEAEMRSAATALAGQIDTLSAALKDMRLLVGLHDEHARLLHDSRDAPDQRQATLAGPATPRQMLALALTHGTMKPQTPTRAEAWAWLISQPRFHRSPVSDGGWFAWVDPAGHSHRLHDPLPIERMGITLLVQLETLRDELRAEQPLDTLFLQVERGLALFDMVNVLKADLERFDREAEARDLAACKAYAADWRSRRTMS</sequence>
<organism evidence="2 3">
    <name type="scientific">Sphingobium limneticum</name>
    <dbReference type="NCBI Taxonomy" id="1007511"/>
    <lineage>
        <taxon>Bacteria</taxon>
        <taxon>Pseudomonadati</taxon>
        <taxon>Pseudomonadota</taxon>
        <taxon>Alphaproteobacteria</taxon>
        <taxon>Sphingomonadales</taxon>
        <taxon>Sphingomonadaceae</taxon>
        <taxon>Sphingobium</taxon>
    </lineage>
</organism>
<evidence type="ECO:0000313" key="1">
    <source>
        <dbReference type="EMBL" id="KAA9016892.1"/>
    </source>
</evidence>
<dbReference type="RefSeq" id="WP_150425801.1">
    <property type="nucleotide sequence ID" value="NZ_VYQA01000007.1"/>
</dbReference>
<evidence type="ECO:0000313" key="2">
    <source>
        <dbReference type="EMBL" id="KAA9029871.1"/>
    </source>
</evidence>
<evidence type="ECO:0000313" key="4">
    <source>
        <dbReference type="Proteomes" id="UP000326364"/>
    </source>
</evidence>
<evidence type="ECO:0000313" key="3">
    <source>
        <dbReference type="Proteomes" id="UP000325933"/>
    </source>
</evidence>
<dbReference type="Proteomes" id="UP000326364">
    <property type="component" value="Unassembled WGS sequence"/>
</dbReference>
<dbReference type="Proteomes" id="UP000325933">
    <property type="component" value="Unassembled WGS sequence"/>
</dbReference>
<keyword evidence="4" id="KW-1185">Reference proteome</keyword>